<keyword evidence="2" id="KW-1185">Reference proteome</keyword>
<name>A0A075RGK0_BRELA</name>
<dbReference type="InterPro" id="IPR036638">
    <property type="entry name" value="HLH_DNA-bd_sf"/>
</dbReference>
<protein>
    <submittedName>
        <fullName evidence="1">Spo0E like sporulation regulatory protein</fullName>
    </submittedName>
</protein>
<dbReference type="RefSeq" id="WP_003340846.1">
    <property type="nucleotide sequence ID" value="NZ_CP007806.1"/>
</dbReference>
<dbReference type="STRING" id="1042163.BRLA_c040830"/>
<dbReference type="GO" id="GO:0043937">
    <property type="term" value="P:regulation of sporulation"/>
    <property type="evidence" value="ECO:0007669"/>
    <property type="project" value="InterPro"/>
</dbReference>
<dbReference type="Pfam" id="PF09388">
    <property type="entry name" value="SpoOE-like"/>
    <property type="match status" value="1"/>
</dbReference>
<dbReference type="GO" id="GO:0046983">
    <property type="term" value="F:protein dimerization activity"/>
    <property type="evidence" value="ECO:0007669"/>
    <property type="project" value="InterPro"/>
</dbReference>
<dbReference type="EMBL" id="CP007806">
    <property type="protein sequence ID" value="AIG28360.1"/>
    <property type="molecule type" value="Genomic_DNA"/>
</dbReference>
<reference evidence="1 2" key="1">
    <citation type="journal article" date="2011" name="J. Bacteriol.">
        <title>Genome sequence of Brevibacillus laterosporus LMG 15441, a pathogen of invertebrates.</title>
        <authorList>
            <person name="Djukic M."/>
            <person name="Poehlein A."/>
            <person name="Thurmer A."/>
            <person name="Daniel R."/>
        </authorList>
    </citation>
    <scope>NUCLEOTIDE SEQUENCE [LARGE SCALE GENOMIC DNA]</scope>
    <source>
        <strain evidence="1 2">LMG 15441</strain>
    </source>
</reference>
<dbReference type="SUPFAM" id="SSF140500">
    <property type="entry name" value="BAS1536-like"/>
    <property type="match status" value="1"/>
</dbReference>
<organism evidence="1 2">
    <name type="scientific">Brevibacillus laterosporus LMG 15441</name>
    <dbReference type="NCBI Taxonomy" id="1042163"/>
    <lineage>
        <taxon>Bacteria</taxon>
        <taxon>Bacillati</taxon>
        <taxon>Bacillota</taxon>
        <taxon>Bacilli</taxon>
        <taxon>Bacillales</taxon>
        <taxon>Paenibacillaceae</taxon>
        <taxon>Brevibacillus</taxon>
    </lineage>
</organism>
<sequence length="71" mass="8644">MREQLLEKMELLRQQMVEIGTQYGLHHPEVLRCSREIDLLHNQLLQMEKEVTFCNDKPFHLHIFENRTHFA</sequence>
<dbReference type="Gene3D" id="4.10.280.10">
    <property type="entry name" value="Helix-loop-helix DNA-binding domain"/>
    <property type="match status" value="1"/>
</dbReference>
<dbReference type="Proteomes" id="UP000005850">
    <property type="component" value="Chromosome"/>
</dbReference>
<evidence type="ECO:0000313" key="2">
    <source>
        <dbReference type="Proteomes" id="UP000005850"/>
    </source>
</evidence>
<dbReference type="HOGENOM" id="CLU_2732125_0_0_9"/>
<accession>A0A075RGK0</accession>
<evidence type="ECO:0000313" key="1">
    <source>
        <dbReference type="EMBL" id="AIG28360.1"/>
    </source>
</evidence>
<dbReference type="AlphaFoldDB" id="A0A075RGK0"/>
<proteinExistence type="predicted"/>
<dbReference type="KEGG" id="blr:BRLA_c040830"/>
<gene>
    <name evidence="1" type="ORF">BRLA_c040830</name>
</gene>
<dbReference type="InterPro" id="IPR018540">
    <property type="entry name" value="Spo0E-like"/>
</dbReference>
<dbReference type="InterPro" id="IPR037208">
    <property type="entry name" value="Spo0E-like_sf"/>
</dbReference>